<dbReference type="InterPro" id="IPR000595">
    <property type="entry name" value="cNMP-bd_dom"/>
</dbReference>
<dbReference type="InterPro" id="IPR000719">
    <property type="entry name" value="Prot_kinase_dom"/>
</dbReference>
<feature type="domain" description="Cyclic nucleotide-binding" evidence="3">
    <location>
        <begin position="96"/>
        <end position="197"/>
    </location>
</feature>
<dbReference type="PANTHER" id="PTHR24348:SF71">
    <property type="entry name" value="PROTEIN KINASE DOMAIN-CONTAINING PROTEIN"/>
    <property type="match status" value="1"/>
</dbReference>
<dbReference type="SMART" id="SM00100">
    <property type="entry name" value="cNMP"/>
    <property type="match status" value="1"/>
</dbReference>
<evidence type="ECO:0000313" key="5">
    <source>
        <dbReference type="Proteomes" id="UP000663720"/>
    </source>
</evidence>
<dbReference type="SUPFAM" id="SSF56112">
    <property type="entry name" value="Protein kinase-like (PK-like)"/>
    <property type="match status" value="1"/>
</dbReference>
<protein>
    <submittedName>
        <fullName evidence="4">Serine/threonine phosphatase</fullName>
    </submittedName>
</protein>
<dbReference type="GO" id="GO:0005737">
    <property type="term" value="C:cytoplasm"/>
    <property type="evidence" value="ECO:0007669"/>
    <property type="project" value="TreeGrafter"/>
</dbReference>
<dbReference type="AlphaFoldDB" id="A0A975B6K9"/>
<feature type="binding site" evidence="1">
    <location>
        <position position="259"/>
    </location>
    <ligand>
        <name>ATP</name>
        <dbReference type="ChEBI" id="CHEBI:30616"/>
    </ligand>
</feature>
<proteinExistence type="predicted"/>
<dbReference type="KEGG" id="dli:dnl_20250"/>
<dbReference type="EMBL" id="CP061799">
    <property type="protein sequence ID" value="QTA79747.1"/>
    <property type="molecule type" value="Genomic_DNA"/>
</dbReference>
<dbReference type="InterPro" id="IPR011009">
    <property type="entry name" value="Kinase-like_dom_sf"/>
</dbReference>
<dbReference type="InterPro" id="IPR018490">
    <property type="entry name" value="cNMP-bd_dom_sf"/>
</dbReference>
<organism evidence="4 5">
    <name type="scientific">Desulfonema limicola</name>
    <dbReference type="NCBI Taxonomy" id="45656"/>
    <lineage>
        <taxon>Bacteria</taxon>
        <taxon>Pseudomonadati</taxon>
        <taxon>Thermodesulfobacteriota</taxon>
        <taxon>Desulfobacteria</taxon>
        <taxon>Desulfobacterales</taxon>
        <taxon>Desulfococcaceae</taxon>
        <taxon>Desulfonema</taxon>
    </lineage>
</organism>
<dbReference type="InterPro" id="IPR017441">
    <property type="entry name" value="Protein_kinase_ATP_BS"/>
</dbReference>
<dbReference type="InterPro" id="IPR045269">
    <property type="entry name" value="Atg1-like"/>
</dbReference>
<sequence length="544" mass="61864">MEKNQNINCWEYLKCGREPGGENADELGICPAADDKSFNGINSGKCGGRICWAVAGTCCSGKIQGTFAEKRDTCLNCDFYKKVQEQEGKADRHTKFLRYITKNYRNPVFNKMEYRRIKAGERFITQGEAKDEAFIIHQGSCLVIVEKDGELFPVDHYGEGDIAGGLGILTGEPRRAHVEAETDMEVWVLKKAQFDDISKNDPDILTFLTEIVADRLDSRRPTGYRMVGKYISTDIIGRGGFSIVYKGLHKGLNMPVAIKMMRHDMVMNENFLTSFRNEAKIIANLNHENIIKVYDIEERFKTVFIIMEHVSGKSLADMIKHLKTIPFDLTINFLYQICSALSYAHKNGIIHRDINPTNIIVQKNDHLKILDFGLACPIGTEDYGNTGTAFYMSPEQIEGSPVDPRTDIYALGIVAYEMVTGQKSFPEDDLINILDMHLNRDIPDPAEIVPQLPEGLRRFIIKACQRNPDNRYENAEKAMEALKPLIKKAEINKNNLAFEKKKMSAFFLIYNDEHQLALNRLMDDFSVRVRNMGVEFKIADFHDL</sequence>
<dbReference type="Gene3D" id="1.10.510.10">
    <property type="entry name" value="Transferase(Phosphotransferase) domain 1"/>
    <property type="match status" value="1"/>
</dbReference>
<dbReference type="PROSITE" id="PS00107">
    <property type="entry name" value="PROTEIN_KINASE_ATP"/>
    <property type="match status" value="1"/>
</dbReference>
<dbReference type="PROSITE" id="PS50042">
    <property type="entry name" value="CNMP_BINDING_3"/>
    <property type="match status" value="1"/>
</dbReference>
<evidence type="ECO:0000256" key="1">
    <source>
        <dbReference type="PROSITE-ProRule" id="PRU10141"/>
    </source>
</evidence>
<evidence type="ECO:0000259" key="3">
    <source>
        <dbReference type="PROSITE" id="PS50042"/>
    </source>
</evidence>
<dbReference type="PROSITE" id="PS50011">
    <property type="entry name" value="PROTEIN_KINASE_DOM"/>
    <property type="match status" value="1"/>
</dbReference>
<dbReference type="PANTHER" id="PTHR24348">
    <property type="entry name" value="SERINE/THREONINE-PROTEIN KINASE UNC-51-RELATED"/>
    <property type="match status" value="1"/>
</dbReference>
<dbReference type="NCBIfam" id="NF045718">
    <property type="entry name" value="two_CW_domain"/>
    <property type="match status" value="1"/>
</dbReference>
<name>A0A975B6K9_9BACT</name>
<dbReference type="Proteomes" id="UP000663720">
    <property type="component" value="Chromosome"/>
</dbReference>
<dbReference type="GO" id="GO:0005524">
    <property type="term" value="F:ATP binding"/>
    <property type="evidence" value="ECO:0007669"/>
    <property type="project" value="UniProtKB-UniRule"/>
</dbReference>
<dbReference type="Pfam" id="PF00069">
    <property type="entry name" value="Pkinase"/>
    <property type="match status" value="1"/>
</dbReference>
<dbReference type="SUPFAM" id="SSF51206">
    <property type="entry name" value="cAMP-binding domain-like"/>
    <property type="match status" value="1"/>
</dbReference>
<reference evidence="4" key="1">
    <citation type="journal article" date="2021" name="Microb. Physiol.">
        <title>Proteogenomic Insights into the Physiology of Marine, Sulfate-Reducing, Filamentous Desulfonema limicola and Desulfonema magnum.</title>
        <authorList>
            <person name="Schnaars V."/>
            <person name="Wohlbrand L."/>
            <person name="Scheve S."/>
            <person name="Hinrichs C."/>
            <person name="Reinhardt R."/>
            <person name="Rabus R."/>
        </authorList>
    </citation>
    <scope>NUCLEOTIDE SEQUENCE</scope>
    <source>
        <strain evidence="4">5ac10</strain>
    </source>
</reference>
<keyword evidence="5" id="KW-1185">Reference proteome</keyword>
<gene>
    <name evidence="4" type="ORF">dnl_20250</name>
</gene>
<dbReference type="GO" id="GO:0004674">
    <property type="term" value="F:protein serine/threonine kinase activity"/>
    <property type="evidence" value="ECO:0007669"/>
    <property type="project" value="InterPro"/>
</dbReference>
<evidence type="ECO:0000313" key="4">
    <source>
        <dbReference type="EMBL" id="QTA79747.1"/>
    </source>
</evidence>
<dbReference type="Gene3D" id="2.60.120.10">
    <property type="entry name" value="Jelly Rolls"/>
    <property type="match status" value="1"/>
</dbReference>
<dbReference type="Gene3D" id="3.30.200.20">
    <property type="entry name" value="Phosphorylase Kinase, domain 1"/>
    <property type="match status" value="1"/>
</dbReference>
<dbReference type="Pfam" id="PF00027">
    <property type="entry name" value="cNMP_binding"/>
    <property type="match status" value="1"/>
</dbReference>
<accession>A0A975B6K9</accession>
<dbReference type="RefSeq" id="WP_207691461.1">
    <property type="nucleotide sequence ID" value="NZ_CP061799.1"/>
</dbReference>
<dbReference type="CDD" id="cd14014">
    <property type="entry name" value="STKc_PknB_like"/>
    <property type="match status" value="1"/>
</dbReference>
<dbReference type="CDD" id="cd00038">
    <property type="entry name" value="CAP_ED"/>
    <property type="match status" value="1"/>
</dbReference>
<keyword evidence="1" id="KW-0067">ATP-binding</keyword>
<evidence type="ECO:0000259" key="2">
    <source>
        <dbReference type="PROSITE" id="PS50011"/>
    </source>
</evidence>
<feature type="domain" description="Protein kinase" evidence="2">
    <location>
        <begin position="230"/>
        <end position="486"/>
    </location>
</feature>
<dbReference type="InterPro" id="IPR014710">
    <property type="entry name" value="RmlC-like_jellyroll"/>
</dbReference>
<dbReference type="InterPro" id="IPR054687">
    <property type="entry name" value="Two-CW_dom"/>
</dbReference>
<keyword evidence="1" id="KW-0547">Nucleotide-binding</keyword>